<evidence type="ECO:0000313" key="2">
    <source>
        <dbReference type="Proteomes" id="UP000236546"/>
    </source>
</evidence>
<dbReference type="Proteomes" id="UP000236546">
    <property type="component" value="Unassembled WGS sequence"/>
</dbReference>
<dbReference type="InterPro" id="IPR011057">
    <property type="entry name" value="Mss4-like_sf"/>
</dbReference>
<dbReference type="OrthoDB" id="3930719at2759"/>
<sequence length="125" mass="14164">MCHKSGTLQLTPLPASFKLLTPADSDGLSKLSDYTFYHMKIHHYFCPTCGVKPFLKGSYVMDGLTVNFVMVNPLALDMDANINTANNDGEYGVFDLRKIKTKYQDGREENWMEPLKDESYEGGVW</sequence>
<protein>
    <recommendedName>
        <fullName evidence="3">CENP-V/GFA domain-containing protein</fullName>
    </recommendedName>
</protein>
<reference evidence="1 2" key="1">
    <citation type="submission" date="2017-02" db="EMBL/GenBank/DDBJ databases">
        <title>Genomes of Trichoderma spp. with biocontrol activity.</title>
        <authorList>
            <person name="Gardiner D."/>
            <person name="Kazan K."/>
            <person name="Vos C."/>
            <person name="Harvey P."/>
        </authorList>
    </citation>
    <scope>NUCLEOTIDE SEQUENCE [LARGE SCALE GENOMIC DNA]</scope>
    <source>
        <strain evidence="1 2">A5MH</strain>
    </source>
</reference>
<accession>A0A2K0T216</accession>
<evidence type="ECO:0008006" key="3">
    <source>
        <dbReference type="Google" id="ProtNLM"/>
    </source>
</evidence>
<evidence type="ECO:0000313" key="1">
    <source>
        <dbReference type="EMBL" id="PNP39559.1"/>
    </source>
</evidence>
<organism evidence="1 2">
    <name type="scientific">Trichoderma gamsii</name>
    <dbReference type="NCBI Taxonomy" id="398673"/>
    <lineage>
        <taxon>Eukaryota</taxon>
        <taxon>Fungi</taxon>
        <taxon>Dikarya</taxon>
        <taxon>Ascomycota</taxon>
        <taxon>Pezizomycotina</taxon>
        <taxon>Sordariomycetes</taxon>
        <taxon>Hypocreomycetidae</taxon>
        <taxon>Hypocreales</taxon>
        <taxon>Hypocreaceae</taxon>
        <taxon>Trichoderma</taxon>
    </lineage>
</organism>
<dbReference type="EMBL" id="MTYH01000081">
    <property type="protein sequence ID" value="PNP39559.1"/>
    <property type="molecule type" value="Genomic_DNA"/>
</dbReference>
<dbReference type="AlphaFoldDB" id="A0A2K0T216"/>
<proteinExistence type="predicted"/>
<dbReference type="SUPFAM" id="SSF51316">
    <property type="entry name" value="Mss4-like"/>
    <property type="match status" value="1"/>
</dbReference>
<gene>
    <name evidence="1" type="ORF">TGAMA5MH_08578</name>
</gene>
<dbReference type="Gene3D" id="2.170.150.70">
    <property type="match status" value="1"/>
</dbReference>
<name>A0A2K0T216_9HYPO</name>
<comment type="caution">
    <text evidence="1">The sequence shown here is derived from an EMBL/GenBank/DDBJ whole genome shotgun (WGS) entry which is preliminary data.</text>
</comment>